<dbReference type="Proteomes" id="UP001372338">
    <property type="component" value="Unassembled WGS sequence"/>
</dbReference>
<dbReference type="Pfam" id="PF01535">
    <property type="entry name" value="PPR"/>
    <property type="match status" value="2"/>
</dbReference>
<feature type="domain" description="JmjC" evidence="6">
    <location>
        <begin position="189"/>
        <end position="359"/>
    </location>
</feature>
<accession>A0AAN9EIV8</accession>
<dbReference type="PANTHER" id="PTHR47447:SF22">
    <property type="entry name" value="TETRATRICOPEPTIDE-LIKE HELICAL DOMAIN SUPERFAMILY"/>
    <property type="match status" value="1"/>
</dbReference>
<sequence length="1482" mass="168168">MGFATCGRRKKRKTTNEKNSSISYKVGEFDMSDVEWTNKIPECPVYHPSEKEFEDPFVYLHKIAPEASKFGICKIVSPIIASIPAALVLTKEKEDFMFETNIQPLRLSEWNEKDKITFMRGRKYTYHEFEAMANKAFLNRFYTSRGVSSSSIEKEFWHEMAHDQKGTVEYGINVEGSAFSCDPNDKIGKSKWNLKNFSRLPQSTLRLVDEGIPGITDPMLYIGMLFSMFAWHVEDHYLYSINYHHSGANKIWYGIPAQVASQFENIVLHNVYSKNILSKHGGDEVFQFLAYKTTMFPPNILLLHNVPVYKAIQKPGEFVITFPRSYHAGFSLGFNCGEAVNFAIGDWFPLGAAASKRYANLRMFPMIPYEELLCKEAMQLYKFSKVRGSKNKPMDLASYHATVFSFVLLMQFYKKALLQLKGSKECSISSNTIGTLICGNCHRDCYLAYMLCDYCYAYPICLYHDIASHMCACGIKYTVFKREGMLAMEDAAKKFEEKKDIRLKLQGKMDCGVNMLSLSSAFSYSRNESIQDQQKNAPHEEKGSRRTVNSIGTVSEQKTRKMLFLSLAARMPTPFSHSTLHFLLLPTSTTTTPSSYHLSTRSNSNNNDNDGENDTRFVSLLSNIIRGNKPRSWNRIFNDPSISSTLNPLHVQKLLLLTLDDPKLALRFFNFLGLHLNFNHSTTSFSILVHALVQQALFWPANSLLHTLLLRGSDPKSNFYNFLDSHRQCKFSSTLGFDLLLQNYLQCKRVFDAVVILKLMLSNKLLPEIRTLSALLNGLLRIRKFVMVWELFDESVNAGVRPDPYTCSAVVRSLCELKDFFRAREKILWMETNRFDLSIVTYNVLIHGLCKGDRVWEAVDVKRSLSEKGLEADVVTYCTLVLGFCRVQQFEAGVQLMNEMVELGFAPTEAAVSALVEGLRKQGEINDAYNLVVKVGRFGSQPSLFVYNALINSLCKGGDLGKAESLYSNMHWMNLHPNDITYSILIDSFCRRGRLEVAISYFEKMIEDGIRETKYAYNSLINGQCKFGDLSAAESLFTEMINKGLEPTASTFTSLITGYCKDLQLQKAFQLYNEMTEKGIAPNVYTFTALISGLCSANKMDEASKLFDELVERKIMPTEVTYNVMIEGYCRDGNIDRAFELHQDMLQKGLVPDTYTYRPLISGLCSTGRVSEARDFIDDLHKKNLELNEMCYSALLHGYCLEGRLVEAMSVSCEMIQRGINMDLVCHAVLIDGALKQLDRKMLFSLLKEMQGQGLRPDNVIYTSMIDAFSKEGSFQKAFECRDLMVTEECFPNVVTYTALMNGLCKAGEMDRAGVLFKKMLDANIPPNSITYGCFLDHLTKEGNMKEAMGLHHAMIKGLLANTVTYNILIRGFCKLGRFHEATKVLSEMTENGIFPDCITYSTVIYEYCRSGNVGAAVKLWDTMLNKGLEPDLVAYNLLIYGCCVNGELNKAVELRDDMLRRGMKPRQNLQVLQKDHVRSSS</sequence>
<name>A0AAN9EIV8_CROPI</name>
<evidence type="ECO:0000313" key="8">
    <source>
        <dbReference type="Proteomes" id="UP001372338"/>
    </source>
</evidence>
<dbReference type="InterPro" id="IPR011990">
    <property type="entry name" value="TPR-like_helical_dom_sf"/>
</dbReference>
<protein>
    <submittedName>
        <fullName evidence="7">Uncharacterized protein</fullName>
    </submittedName>
</protein>
<proteinExistence type="inferred from homology"/>
<feature type="region of interest" description="Disordered" evidence="4">
    <location>
        <begin position="590"/>
        <end position="612"/>
    </location>
</feature>
<feature type="repeat" description="PPR" evidence="3">
    <location>
        <begin position="1362"/>
        <end position="1396"/>
    </location>
</feature>
<dbReference type="InterPro" id="IPR003347">
    <property type="entry name" value="JmjC_dom"/>
</dbReference>
<keyword evidence="8" id="KW-1185">Reference proteome</keyword>
<feature type="repeat" description="PPR" evidence="3">
    <location>
        <begin position="1118"/>
        <end position="1152"/>
    </location>
</feature>
<evidence type="ECO:0000256" key="3">
    <source>
        <dbReference type="PROSITE-ProRule" id="PRU00708"/>
    </source>
</evidence>
<dbReference type="Pfam" id="PF02375">
    <property type="entry name" value="JmjN"/>
    <property type="match status" value="1"/>
</dbReference>
<feature type="compositionally biased region" description="Low complexity" evidence="4">
    <location>
        <begin position="590"/>
        <end position="608"/>
    </location>
</feature>
<comment type="caution">
    <text evidence="7">The sequence shown here is derived from an EMBL/GenBank/DDBJ whole genome shotgun (WGS) entry which is preliminary data.</text>
</comment>
<dbReference type="SMART" id="SM00545">
    <property type="entry name" value="JmjN"/>
    <property type="match status" value="1"/>
</dbReference>
<dbReference type="PANTHER" id="PTHR47447">
    <property type="entry name" value="OS03G0856100 PROTEIN"/>
    <property type="match status" value="1"/>
</dbReference>
<feature type="region of interest" description="Disordered" evidence="4">
    <location>
        <begin position="529"/>
        <end position="551"/>
    </location>
</feature>
<feature type="repeat" description="PPR" evidence="3">
    <location>
        <begin position="1013"/>
        <end position="1047"/>
    </location>
</feature>
<evidence type="ECO:0000259" key="6">
    <source>
        <dbReference type="PROSITE" id="PS51184"/>
    </source>
</evidence>
<feature type="domain" description="JmjN" evidence="5">
    <location>
        <begin position="43"/>
        <end position="84"/>
    </location>
</feature>
<feature type="repeat" description="PPR" evidence="3">
    <location>
        <begin position="1432"/>
        <end position="1466"/>
    </location>
</feature>
<dbReference type="Pfam" id="PF12854">
    <property type="entry name" value="PPR_1"/>
    <property type="match status" value="2"/>
</dbReference>
<reference evidence="7 8" key="1">
    <citation type="submission" date="2024-01" db="EMBL/GenBank/DDBJ databases">
        <title>The genomes of 5 underutilized Papilionoideae crops provide insights into root nodulation and disease resistanc.</title>
        <authorList>
            <person name="Yuan L."/>
        </authorList>
    </citation>
    <scope>NUCLEOTIDE SEQUENCE [LARGE SCALE GENOMIC DNA]</scope>
    <source>
        <strain evidence="7">ZHUSHIDOU_FW_LH</strain>
        <tissue evidence="7">Leaf</tissue>
    </source>
</reference>
<dbReference type="NCBIfam" id="TIGR00756">
    <property type="entry name" value="PPR"/>
    <property type="match status" value="15"/>
</dbReference>
<dbReference type="InterPro" id="IPR003349">
    <property type="entry name" value="JmjN"/>
</dbReference>
<dbReference type="EMBL" id="JAYWIO010000006">
    <property type="protein sequence ID" value="KAK7258088.1"/>
    <property type="molecule type" value="Genomic_DNA"/>
</dbReference>
<feature type="repeat" description="PPR" evidence="3">
    <location>
        <begin position="1258"/>
        <end position="1292"/>
    </location>
</feature>
<feature type="repeat" description="PPR" evidence="3">
    <location>
        <begin position="873"/>
        <end position="907"/>
    </location>
</feature>
<dbReference type="Pfam" id="PF13041">
    <property type="entry name" value="PPR_2"/>
    <property type="match status" value="6"/>
</dbReference>
<feature type="repeat" description="PPR" evidence="3">
    <location>
        <begin position="1397"/>
        <end position="1431"/>
    </location>
</feature>
<feature type="repeat" description="PPR" evidence="3">
    <location>
        <begin position="1188"/>
        <end position="1222"/>
    </location>
</feature>
<comment type="similarity">
    <text evidence="1">Belongs to the PPR family. P subfamily.</text>
</comment>
<dbReference type="Gene3D" id="2.60.120.650">
    <property type="entry name" value="Cupin"/>
    <property type="match status" value="1"/>
</dbReference>
<feature type="repeat" description="PPR" evidence="3">
    <location>
        <begin position="768"/>
        <end position="802"/>
    </location>
</feature>
<keyword evidence="2" id="KW-0677">Repeat</keyword>
<feature type="repeat" description="PPR" evidence="3">
    <location>
        <begin position="1048"/>
        <end position="1082"/>
    </location>
</feature>
<feature type="repeat" description="PPR" evidence="3">
    <location>
        <begin position="943"/>
        <end position="977"/>
    </location>
</feature>
<feature type="repeat" description="PPR" evidence="3">
    <location>
        <begin position="838"/>
        <end position="872"/>
    </location>
</feature>
<evidence type="ECO:0000259" key="5">
    <source>
        <dbReference type="PROSITE" id="PS51183"/>
    </source>
</evidence>
<evidence type="ECO:0000256" key="4">
    <source>
        <dbReference type="SAM" id="MobiDB-lite"/>
    </source>
</evidence>
<gene>
    <name evidence="7" type="ORF">RIF29_32526</name>
</gene>
<organism evidence="7 8">
    <name type="scientific">Crotalaria pallida</name>
    <name type="common">Smooth rattlebox</name>
    <name type="synonym">Crotalaria striata</name>
    <dbReference type="NCBI Taxonomy" id="3830"/>
    <lineage>
        <taxon>Eukaryota</taxon>
        <taxon>Viridiplantae</taxon>
        <taxon>Streptophyta</taxon>
        <taxon>Embryophyta</taxon>
        <taxon>Tracheophyta</taxon>
        <taxon>Spermatophyta</taxon>
        <taxon>Magnoliopsida</taxon>
        <taxon>eudicotyledons</taxon>
        <taxon>Gunneridae</taxon>
        <taxon>Pentapetalae</taxon>
        <taxon>rosids</taxon>
        <taxon>fabids</taxon>
        <taxon>Fabales</taxon>
        <taxon>Fabaceae</taxon>
        <taxon>Papilionoideae</taxon>
        <taxon>50 kb inversion clade</taxon>
        <taxon>genistoids sensu lato</taxon>
        <taxon>core genistoids</taxon>
        <taxon>Crotalarieae</taxon>
        <taxon>Crotalaria</taxon>
    </lineage>
</organism>
<feature type="repeat" description="PPR" evidence="3">
    <location>
        <begin position="1293"/>
        <end position="1327"/>
    </location>
</feature>
<dbReference type="SMART" id="SM00558">
    <property type="entry name" value="JmjC"/>
    <property type="match status" value="1"/>
</dbReference>
<dbReference type="PROSITE" id="PS51184">
    <property type="entry name" value="JMJC"/>
    <property type="match status" value="1"/>
</dbReference>
<feature type="repeat" description="PPR" evidence="3">
    <location>
        <begin position="1083"/>
        <end position="1117"/>
    </location>
</feature>
<dbReference type="Gene3D" id="1.25.40.10">
    <property type="entry name" value="Tetratricopeptide repeat domain"/>
    <property type="match status" value="7"/>
</dbReference>
<feature type="repeat" description="PPR" evidence="3">
    <location>
        <begin position="978"/>
        <end position="1012"/>
    </location>
</feature>
<dbReference type="SUPFAM" id="SSF48452">
    <property type="entry name" value="TPR-like"/>
    <property type="match status" value="1"/>
</dbReference>
<dbReference type="SUPFAM" id="SSF51197">
    <property type="entry name" value="Clavaminate synthase-like"/>
    <property type="match status" value="1"/>
</dbReference>
<dbReference type="PROSITE" id="PS51183">
    <property type="entry name" value="JMJN"/>
    <property type="match status" value="1"/>
</dbReference>
<evidence type="ECO:0000313" key="7">
    <source>
        <dbReference type="EMBL" id="KAK7258088.1"/>
    </source>
</evidence>
<feature type="repeat" description="PPR" evidence="3">
    <location>
        <begin position="1153"/>
        <end position="1187"/>
    </location>
</feature>
<evidence type="ECO:0000256" key="1">
    <source>
        <dbReference type="ARBA" id="ARBA00007626"/>
    </source>
</evidence>
<dbReference type="Pfam" id="PF02373">
    <property type="entry name" value="JmjC"/>
    <property type="match status" value="1"/>
</dbReference>
<evidence type="ECO:0000256" key="2">
    <source>
        <dbReference type="ARBA" id="ARBA00022737"/>
    </source>
</evidence>
<dbReference type="InterPro" id="IPR002885">
    <property type="entry name" value="PPR_rpt"/>
</dbReference>
<dbReference type="PROSITE" id="PS51375">
    <property type="entry name" value="PPR"/>
    <property type="match status" value="16"/>
</dbReference>